<reference evidence="1 2" key="1">
    <citation type="submission" date="2013-11" db="EMBL/GenBank/DDBJ databases">
        <title>Draft genome of the bovine lungworm Dictyocaulus viviparus.</title>
        <authorList>
            <person name="Mitreva M."/>
        </authorList>
    </citation>
    <scope>NUCLEOTIDE SEQUENCE [LARGE SCALE GENOMIC DNA]</scope>
    <source>
        <strain evidence="1 2">HannoverDv2000</strain>
    </source>
</reference>
<accession>A0A0D8Y3D5</accession>
<proteinExistence type="predicted"/>
<gene>
    <name evidence="1" type="ORF">DICVIV_03304</name>
</gene>
<dbReference type="Proteomes" id="UP000053766">
    <property type="component" value="Unassembled WGS sequence"/>
</dbReference>
<evidence type="ECO:0000313" key="2">
    <source>
        <dbReference type="Proteomes" id="UP000053766"/>
    </source>
</evidence>
<dbReference type="EMBL" id="KN716203">
    <property type="protein sequence ID" value="KJH50539.1"/>
    <property type="molecule type" value="Genomic_DNA"/>
</dbReference>
<evidence type="ECO:0000313" key="1">
    <source>
        <dbReference type="EMBL" id="KJH50539.1"/>
    </source>
</evidence>
<protein>
    <submittedName>
        <fullName evidence="1">Uncharacterized protein</fullName>
    </submittedName>
</protein>
<organism evidence="1 2">
    <name type="scientific">Dictyocaulus viviparus</name>
    <name type="common">Bovine lungworm</name>
    <dbReference type="NCBI Taxonomy" id="29172"/>
    <lineage>
        <taxon>Eukaryota</taxon>
        <taxon>Metazoa</taxon>
        <taxon>Ecdysozoa</taxon>
        <taxon>Nematoda</taxon>
        <taxon>Chromadorea</taxon>
        <taxon>Rhabditida</taxon>
        <taxon>Rhabditina</taxon>
        <taxon>Rhabditomorpha</taxon>
        <taxon>Strongyloidea</taxon>
        <taxon>Metastrongylidae</taxon>
        <taxon>Dictyocaulus</taxon>
    </lineage>
</organism>
<name>A0A0D8Y3D5_DICVI</name>
<sequence>MFSSAMLQRANKCGDNYEIKLMKLIENSSQSSTAEKLMIVRTLLEDWSGFLDFVPTDSQSIGNPTE</sequence>
<reference evidence="2" key="2">
    <citation type="journal article" date="2016" name="Sci. Rep.">
        <title>Dictyocaulus viviparus genome, variome and transcriptome elucidate lungworm biology and support future intervention.</title>
        <authorList>
            <person name="McNulty S.N."/>
            <person name="Strube C."/>
            <person name="Rosa B.A."/>
            <person name="Martin J.C."/>
            <person name="Tyagi R."/>
            <person name="Choi Y.J."/>
            <person name="Wang Q."/>
            <person name="Hallsworth Pepin K."/>
            <person name="Zhang X."/>
            <person name="Ozersky P."/>
            <person name="Wilson R.K."/>
            <person name="Sternberg P.W."/>
            <person name="Gasser R.B."/>
            <person name="Mitreva M."/>
        </authorList>
    </citation>
    <scope>NUCLEOTIDE SEQUENCE [LARGE SCALE GENOMIC DNA]</scope>
    <source>
        <strain evidence="2">HannoverDv2000</strain>
    </source>
</reference>
<keyword evidence="2" id="KW-1185">Reference proteome</keyword>
<dbReference type="AlphaFoldDB" id="A0A0D8Y3D5"/>